<dbReference type="InterPro" id="IPR035919">
    <property type="entry name" value="EAL_sf"/>
</dbReference>
<evidence type="ECO:0000313" key="5">
    <source>
        <dbReference type="Proteomes" id="UP000188879"/>
    </source>
</evidence>
<dbReference type="CDD" id="cd01949">
    <property type="entry name" value="GGDEF"/>
    <property type="match status" value="1"/>
</dbReference>
<sequence length="510" mass="55977">MGILRHRAVADALVLLAVAVLLSTVAISYDAFDSIHAYSHEHDAAQIDEIFVILIVAGWCSFVYAIRRLLDVLREQRERLRAEGDASWLAVHDPLTRLPNRRGLEQRLERPSPIVGGVLYIDLDGFRAINELHGHALGDALLAEVALRLRQLFPSAWLGHPGGDEFVVVFEGVALPVMQQHAARALRNLTRPARLQGQRVEVGVSLGLAALPQHGETLRAVFACAEAAMQAAKQESRNGLRVFEASMRERQASRAWIELALREAVQNEVIAPRYQPQVDLKTGHLAGFEALARWRAEDGKMVPPDIFIATAERLGLIDRLSEQLLKRACRDAALWPAPLRLAFNLSPLQLSDPRLAERIIAIIHEAGLAPERLEVEITEGALIREAAVAQDTLDMLRAAGVRVALDDFGTGYASLSQLARFSFDMIKIDRSFIRRMVAEEKQLKIVKSILGLGQGLGIEITAEGVEEAEQAELLRSLGCHIGQGYLFGAAITPEEAATLASRKGEVVLAA</sequence>
<dbReference type="Gene3D" id="3.30.70.270">
    <property type="match status" value="1"/>
</dbReference>
<dbReference type="Pfam" id="PF00563">
    <property type="entry name" value="EAL"/>
    <property type="match status" value="1"/>
</dbReference>
<reference evidence="4 5" key="1">
    <citation type="submission" date="2016-10" db="EMBL/GenBank/DDBJ databases">
        <title>Draft Genome sequence of Roseomonas sp. strain M3.</title>
        <authorList>
            <person name="Subhash Y."/>
            <person name="Lee S."/>
        </authorList>
    </citation>
    <scope>NUCLEOTIDE SEQUENCE [LARGE SCALE GENOMIC DNA]</scope>
    <source>
        <strain evidence="4 5">M3</strain>
    </source>
</reference>
<feature type="transmembrane region" description="Helical" evidence="1">
    <location>
        <begin position="50"/>
        <end position="70"/>
    </location>
</feature>
<dbReference type="Gene3D" id="3.20.20.450">
    <property type="entry name" value="EAL domain"/>
    <property type="match status" value="1"/>
</dbReference>
<dbReference type="EMBL" id="MLCO01000070">
    <property type="protein sequence ID" value="ONG55691.1"/>
    <property type="molecule type" value="Genomic_DNA"/>
</dbReference>
<dbReference type="InterPro" id="IPR043128">
    <property type="entry name" value="Rev_trsase/Diguanyl_cyclase"/>
</dbReference>
<keyword evidence="1" id="KW-0812">Transmembrane</keyword>
<dbReference type="InterPro" id="IPR029787">
    <property type="entry name" value="Nucleotide_cyclase"/>
</dbReference>
<dbReference type="InterPro" id="IPR000160">
    <property type="entry name" value="GGDEF_dom"/>
</dbReference>
<dbReference type="InterPro" id="IPR001633">
    <property type="entry name" value="EAL_dom"/>
</dbReference>
<name>A0A1V2H4K5_9PROT</name>
<dbReference type="PANTHER" id="PTHR33121">
    <property type="entry name" value="CYCLIC DI-GMP PHOSPHODIESTERASE PDEF"/>
    <property type="match status" value="1"/>
</dbReference>
<evidence type="ECO:0008006" key="6">
    <source>
        <dbReference type="Google" id="ProtNLM"/>
    </source>
</evidence>
<evidence type="ECO:0000313" key="4">
    <source>
        <dbReference type="EMBL" id="ONG55691.1"/>
    </source>
</evidence>
<keyword evidence="1" id="KW-1133">Transmembrane helix</keyword>
<feature type="domain" description="EAL" evidence="2">
    <location>
        <begin position="254"/>
        <end position="504"/>
    </location>
</feature>
<gene>
    <name evidence="4" type="ORF">BKE38_08905</name>
</gene>
<evidence type="ECO:0000256" key="1">
    <source>
        <dbReference type="SAM" id="Phobius"/>
    </source>
</evidence>
<dbReference type="CDD" id="cd01948">
    <property type="entry name" value="EAL"/>
    <property type="match status" value="1"/>
</dbReference>
<dbReference type="SUPFAM" id="SSF141868">
    <property type="entry name" value="EAL domain-like"/>
    <property type="match status" value="1"/>
</dbReference>
<accession>A0A1V2H4K5</accession>
<dbReference type="NCBIfam" id="TIGR00254">
    <property type="entry name" value="GGDEF"/>
    <property type="match status" value="1"/>
</dbReference>
<keyword evidence="5" id="KW-1185">Reference proteome</keyword>
<feature type="domain" description="GGDEF" evidence="3">
    <location>
        <begin position="114"/>
        <end position="245"/>
    </location>
</feature>
<proteinExistence type="predicted"/>
<organism evidence="4 5">
    <name type="scientific">Teichococcus deserti</name>
    <dbReference type="NCBI Taxonomy" id="1817963"/>
    <lineage>
        <taxon>Bacteria</taxon>
        <taxon>Pseudomonadati</taxon>
        <taxon>Pseudomonadota</taxon>
        <taxon>Alphaproteobacteria</taxon>
        <taxon>Acetobacterales</taxon>
        <taxon>Roseomonadaceae</taxon>
        <taxon>Roseomonas</taxon>
    </lineage>
</organism>
<keyword evidence="1" id="KW-0472">Membrane</keyword>
<protein>
    <recommendedName>
        <fullName evidence="6">GGDEF-domain containing protein</fullName>
    </recommendedName>
</protein>
<dbReference type="PROSITE" id="PS50883">
    <property type="entry name" value="EAL"/>
    <property type="match status" value="1"/>
</dbReference>
<dbReference type="GO" id="GO:0071111">
    <property type="term" value="F:cyclic-guanylate-specific phosphodiesterase activity"/>
    <property type="evidence" value="ECO:0007669"/>
    <property type="project" value="InterPro"/>
</dbReference>
<comment type="caution">
    <text evidence="4">The sequence shown here is derived from an EMBL/GenBank/DDBJ whole genome shotgun (WGS) entry which is preliminary data.</text>
</comment>
<dbReference type="Pfam" id="PF00990">
    <property type="entry name" value="GGDEF"/>
    <property type="match status" value="1"/>
</dbReference>
<dbReference type="AlphaFoldDB" id="A0A1V2H4K5"/>
<dbReference type="PANTHER" id="PTHR33121:SF79">
    <property type="entry name" value="CYCLIC DI-GMP PHOSPHODIESTERASE PDED-RELATED"/>
    <property type="match status" value="1"/>
</dbReference>
<dbReference type="Proteomes" id="UP000188879">
    <property type="component" value="Unassembled WGS sequence"/>
</dbReference>
<evidence type="ECO:0000259" key="2">
    <source>
        <dbReference type="PROSITE" id="PS50883"/>
    </source>
</evidence>
<evidence type="ECO:0000259" key="3">
    <source>
        <dbReference type="PROSITE" id="PS50887"/>
    </source>
</evidence>
<dbReference type="SMART" id="SM00052">
    <property type="entry name" value="EAL"/>
    <property type="match status" value="1"/>
</dbReference>
<dbReference type="InterPro" id="IPR050706">
    <property type="entry name" value="Cyclic-di-GMP_PDE-like"/>
</dbReference>
<dbReference type="SMART" id="SM00267">
    <property type="entry name" value="GGDEF"/>
    <property type="match status" value="1"/>
</dbReference>
<dbReference type="PROSITE" id="PS50887">
    <property type="entry name" value="GGDEF"/>
    <property type="match status" value="1"/>
</dbReference>
<dbReference type="SUPFAM" id="SSF55073">
    <property type="entry name" value="Nucleotide cyclase"/>
    <property type="match status" value="1"/>
</dbReference>
<dbReference type="RefSeq" id="WP_076957005.1">
    <property type="nucleotide sequence ID" value="NZ_MLCO01000070.1"/>
</dbReference>